<sequence>MAALAEPTSGARRVISDVNSYYRNNASIDLNQLGDSAEATKSVVQATLTEGAIGYRQFDVIAGEKAMR</sequence>
<organism evidence="1">
    <name type="scientific">Serratia fonticola</name>
    <dbReference type="NCBI Taxonomy" id="47917"/>
    <lineage>
        <taxon>Bacteria</taxon>
        <taxon>Pseudomonadati</taxon>
        <taxon>Pseudomonadota</taxon>
        <taxon>Gammaproteobacteria</taxon>
        <taxon>Enterobacterales</taxon>
        <taxon>Yersiniaceae</taxon>
        <taxon>Serratia</taxon>
    </lineage>
</organism>
<dbReference type="InterPro" id="IPR042186">
    <property type="entry name" value="FimD_plug_dom"/>
</dbReference>
<dbReference type="GO" id="GO:0009279">
    <property type="term" value="C:cell outer membrane"/>
    <property type="evidence" value="ECO:0007669"/>
    <property type="project" value="TreeGrafter"/>
</dbReference>
<dbReference type="Gene3D" id="2.60.40.2610">
    <property type="entry name" value="Outer membrane usher protein FimD, plug domain"/>
    <property type="match status" value="1"/>
</dbReference>
<dbReference type="Pfam" id="PF00577">
    <property type="entry name" value="Usher"/>
    <property type="match status" value="1"/>
</dbReference>
<dbReference type="AlphaFoldDB" id="A0A4U9WLK0"/>
<reference evidence="1" key="1">
    <citation type="submission" date="2019-05" db="EMBL/GenBank/DDBJ databases">
        <authorList>
            <consortium name="Pathogen Informatics"/>
        </authorList>
    </citation>
    <scope>NUCLEOTIDE SEQUENCE [LARGE SCALE GENOMIC DNA]</scope>
    <source>
        <strain evidence="1">NCTC12965</strain>
    </source>
</reference>
<dbReference type="InterPro" id="IPR000015">
    <property type="entry name" value="Fimb_usher"/>
</dbReference>
<dbReference type="PANTHER" id="PTHR30451">
    <property type="entry name" value="OUTER MEMBRANE USHER PROTEIN"/>
    <property type="match status" value="1"/>
</dbReference>
<dbReference type="GO" id="GO:0015473">
    <property type="term" value="F:fimbrial usher porin activity"/>
    <property type="evidence" value="ECO:0007669"/>
    <property type="project" value="InterPro"/>
</dbReference>
<protein>
    <submittedName>
        <fullName evidence="1">Outer membrane usher protein papC</fullName>
    </submittedName>
</protein>
<accession>A0A4U9WLK0</accession>
<proteinExistence type="predicted"/>
<dbReference type="GO" id="GO:0009297">
    <property type="term" value="P:pilus assembly"/>
    <property type="evidence" value="ECO:0007669"/>
    <property type="project" value="InterPro"/>
</dbReference>
<name>A0A4U9WLK0_SERFO</name>
<gene>
    <name evidence="1" type="primary">papC_45</name>
    <name evidence="1" type="ORF">NCTC12965_08332</name>
</gene>
<dbReference type="PANTHER" id="PTHR30451:SF10">
    <property type="entry name" value="OUTER MEMBRANE USHER PROTEIN YFCU-RELATED"/>
    <property type="match status" value="1"/>
</dbReference>
<dbReference type="EMBL" id="CABEEZ010000163">
    <property type="protein sequence ID" value="VTR59932.1"/>
    <property type="molecule type" value="Genomic_DNA"/>
</dbReference>
<evidence type="ECO:0000313" key="1">
    <source>
        <dbReference type="EMBL" id="VTR59932.1"/>
    </source>
</evidence>